<proteinExistence type="predicted"/>
<protein>
    <submittedName>
        <fullName evidence="1">Uncharacterized protein</fullName>
    </submittedName>
</protein>
<reference evidence="1" key="1">
    <citation type="submission" date="2018-05" db="EMBL/GenBank/DDBJ databases">
        <authorList>
            <person name="Lanie J.A."/>
            <person name="Ng W.-L."/>
            <person name="Kazmierczak K.M."/>
            <person name="Andrzejewski T.M."/>
            <person name="Davidsen T.M."/>
            <person name="Wayne K.J."/>
            <person name="Tettelin H."/>
            <person name="Glass J.I."/>
            <person name="Rusch D."/>
            <person name="Podicherti R."/>
            <person name="Tsui H.-C.T."/>
            <person name="Winkler M.E."/>
        </authorList>
    </citation>
    <scope>NUCLEOTIDE SEQUENCE</scope>
</reference>
<dbReference type="EMBL" id="UINC01064196">
    <property type="protein sequence ID" value="SVB92638.1"/>
    <property type="molecule type" value="Genomic_DNA"/>
</dbReference>
<evidence type="ECO:0000313" key="1">
    <source>
        <dbReference type="EMBL" id="SVB92638.1"/>
    </source>
</evidence>
<gene>
    <name evidence="1" type="ORF">METZ01_LOCUS245492</name>
</gene>
<accession>A0A382HZA7</accession>
<name>A0A382HZA7_9ZZZZ</name>
<dbReference type="AlphaFoldDB" id="A0A382HZA7"/>
<organism evidence="1">
    <name type="scientific">marine metagenome</name>
    <dbReference type="NCBI Taxonomy" id="408172"/>
    <lineage>
        <taxon>unclassified sequences</taxon>
        <taxon>metagenomes</taxon>
        <taxon>ecological metagenomes</taxon>
    </lineage>
</organism>
<sequence length="85" mass="9633">MASILLPLSDGNIPLLGTIVNHARNNALSFLKTKPQGFELYLVEVMAKTQIPIDLTVNRTRYKDQPKTFRENAGCYEQQLRGEEL</sequence>